<feature type="transmembrane region" description="Helical" evidence="8">
    <location>
        <begin position="2391"/>
        <end position="2409"/>
    </location>
</feature>
<reference evidence="12" key="1">
    <citation type="submission" date="2021-02" db="EMBL/GenBank/DDBJ databases">
        <authorList>
            <person name="Dougan E. K."/>
            <person name="Rhodes N."/>
            <person name="Thang M."/>
            <person name="Chan C."/>
        </authorList>
    </citation>
    <scope>NUCLEOTIDE SEQUENCE</scope>
</reference>
<dbReference type="OrthoDB" id="425344at2759"/>
<evidence type="ECO:0000256" key="2">
    <source>
        <dbReference type="ARBA" id="ARBA00022692"/>
    </source>
</evidence>
<dbReference type="GO" id="GO:0004930">
    <property type="term" value="F:G protein-coupled receptor activity"/>
    <property type="evidence" value="ECO:0007669"/>
    <property type="project" value="InterPro"/>
</dbReference>
<dbReference type="Pfam" id="PF01094">
    <property type="entry name" value="ANF_receptor"/>
    <property type="match status" value="2"/>
</dbReference>
<feature type="transmembrane region" description="Helical" evidence="8">
    <location>
        <begin position="683"/>
        <end position="701"/>
    </location>
</feature>
<dbReference type="InterPro" id="IPR009030">
    <property type="entry name" value="Growth_fac_rcpt_cys_sf"/>
</dbReference>
<feature type="transmembrane region" description="Helical" evidence="8">
    <location>
        <begin position="2359"/>
        <end position="2379"/>
    </location>
</feature>
<dbReference type="SUPFAM" id="SSF53822">
    <property type="entry name" value="Periplasmic binding protein-like I"/>
    <property type="match status" value="2"/>
</dbReference>
<dbReference type="InterPro" id="IPR000337">
    <property type="entry name" value="GPCR_3"/>
</dbReference>
<dbReference type="Gene3D" id="3.40.50.2300">
    <property type="match status" value="4"/>
</dbReference>
<feature type="transmembrane region" description="Helical" evidence="8">
    <location>
        <begin position="2331"/>
        <end position="2353"/>
    </location>
</feature>
<evidence type="ECO:0000256" key="9">
    <source>
        <dbReference type="SAM" id="SignalP"/>
    </source>
</evidence>
<protein>
    <submittedName>
        <fullName evidence="12">Grm5 protein</fullName>
    </submittedName>
</protein>
<name>A0A812V6T9_9DINO</name>
<keyword evidence="6" id="KW-0325">Glycoprotein</keyword>
<feature type="domain" description="Receptor ligand binding region" evidence="10">
    <location>
        <begin position="1500"/>
        <end position="1839"/>
    </location>
</feature>
<evidence type="ECO:0000259" key="10">
    <source>
        <dbReference type="Pfam" id="PF01094"/>
    </source>
</evidence>
<keyword evidence="4 8" id="KW-0472">Membrane</keyword>
<dbReference type="GO" id="GO:0016020">
    <property type="term" value="C:membrane"/>
    <property type="evidence" value="ECO:0007669"/>
    <property type="project" value="UniProtKB-SubCell"/>
</dbReference>
<dbReference type="Gene3D" id="2.10.50.10">
    <property type="entry name" value="Tumor Necrosis Factor Receptor, subunit A, domain 2"/>
    <property type="match status" value="2"/>
</dbReference>
<feature type="domain" description="Tyrosine-protein kinase ephrin type A/B receptor-like" evidence="11">
    <location>
        <begin position="542"/>
        <end position="584"/>
    </location>
</feature>
<evidence type="ECO:0000256" key="7">
    <source>
        <dbReference type="SAM" id="MobiDB-lite"/>
    </source>
</evidence>
<organism evidence="12 13">
    <name type="scientific">Symbiodinium necroappetens</name>
    <dbReference type="NCBI Taxonomy" id="1628268"/>
    <lineage>
        <taxon>Eukaryota</taxon>
        <taxon>Sar</taxon>
        <taxon>Alveolata</taxon>
        <taxon>Dinophyceae</taxon>
        <taxon>Suessiales</taxon>
        <taxon>Symbiodiniaceae</taxon>
        <taxon>Symbiodinium</taxon>
    </lineage>
</organism>
<comment type="caution">
    <text evidence="12">The sequence shown here is derived from an EMBL/GenBank/DDBJ whole genome shotgun (WGS) entry which is preliminary data.</text>
</comment>
<dbReference type="PANTHER" id="PTHR24060">
    <property type="entry name" value="METABOTROPIC GLUTAMATE RECEPTOR"/>
    <property type="match status" value="1"/>
</dbReference>
<dbReference type="EMBL" id="CAJNJA010029165">
    <property type="protein sequence ID" value="CAE7620587.1"/>
    <property type="molecule type" value="Genomic_DNA"/>
</dbReference>
<comment type="subcellular location">
    <subcellularLocation>
        <location evidence="1">Membrane</location>
        <topology evidence="1">Multi-pass membrane protein</topology>
    </subcellularLocation>
</comment>
<proteinExistence type="predicted"/>
<accession>A0A812V6T9</accession>
<feature type="chain" id="PRO_5032865004" evidence="9">
    <location>
        <begin position="26"/>
        <end position="2794"/>
    </location>
</feature>
<feature type="transmembrane region" description="Helical" evidence="8">
    <location>
        <begin position="886"/>
        <end position="910"/>
    </location>
</feature>
<dbReference type="InterPro" id="IPR011641">
    <property type="entry name" value="Tyr-kin_ephrin_A/B_rcpt-like"/>
</dbReference>
<evidence type="ECO:0000256" key="5">
    <source>
        <dbReference type="ARBA" id="ARBA00023170"/>
    </source>
</evidence>
<dbReference type="SUPFAM" id="SSF57184">
    <property type="entry name" value="Growth factor receptor domain"/>
    <property type="match status" value="1"/>
</dbReference>
<sequence>HVAMAHRNLAALLFHCLFLGKGADGLVLGVLGPWVELGDLLLAAMCADLDFRKNFDSTLQQRLGHPIVAIPEIHPQMANVSFRFGATMGKADVGLATALDMVLGLDGEEPIVGLIGPAISSVAMPMATTAAVQQIPQISFSATSPLLSNKYAYPYFLRTVPPDTVQAIVLWNWILEFDVPLAICLYTEEAYGQSLFKALGAQAQSASGSLRLVGQAVRYMPPDSFQEEEARRSLEQTKSLGSHFLVLLIEFSMVPRLLPVMAEEGLLASDWQAIGSDTLAWPTSHAFLPLGCMMVVARGRGSKFSDFSDLWSRLEYSDLLGSDAQARHGLGRMRTSLADVSNATLSAALQSYHAFAFDAAYSFIIAINQMLLRGVPEHAVRGQALLEELRGLNFSGVSGDVGFDSNGDRLASYELLNMQGDALAPVASSVAVFSTSALEFSFRSRSGLVWMNGLPGANPPEDLLACDAGFFKEELSRQCRPCPRGTMCPGGVDAQFRACPKGTFTNETGMTECLLCLEGFAAREVGSVECTECQPGYEAPMQGMEACTRCELGFFMPSVQGTRCLACRENQTTLYSGAEAASECLCPEGFFMCQGAGCIPCPDGLYCPTGLGTPRQVAGFWTASPGPGQCDFSVLRCRDDAECPAGPLGLCASGREGLACNNCNENHFPGDDGTCQACADVDVLPTLLVLLLALSLLLLLICTHVDPNQQSPPEKKDERVFFYSGSSLNVLTAAAIFSQIIISIQALGSIRKLAIAWQEPAKTIVEFTRLLTFDFDIISVVNMCGLLFFAFFLSIALTSLSPFRCTRNPDGSTSMVSDPGIICYESEEHAVLVALAVAGILTQPAVILAWTSHATFMYPSRVASGNGLRQVHRHRFLFHRFKPESFYFGLVLLYRNGIVAVLPVISVGIVELQVVDMLLTVLLLVILLGAAPLLSIDFQNSSQVLGWLLCIPIFGLLLVGLAGLSRVALRHFYPAAQYGVFLCHHKGGAGSLCRLMKLIIARHTSTPVFLDCDQLENLDFLFDIIRTSTNSVAAVLTPELLRRAPWLMATASWDSEFTFQDVLSATTCYNRQLRFGVEAQKLIPTLWTPQQKQILANYGVEIEDVHAAYVGRREEAVLELRRITSTPVLHSTDAARARILITSSVADAECLSACEVFQIMLQAYLQVECAVVHGSRQMIHWKPYAYYLVVLLFRGIFRDAGFQRILTAAFAAPGRRLELVTVLADSHFDFPSLEDSVDSGDWNPVRRSLTDETSSPSQQLAEAQRELLTVLALPFSPLASEGLQHKQVAEEPAKAASLDEADDARLAAEVEMGAKNSDTLAWDAGEGEPAWAGDPEEGVTEVHADLSLRSDSLSICVTARLSWHLARVQSEGSDKTSAAGTCPQGRARHERDWSLESPVPNSTAQGKITRVAALSFGRMLVLVEVMFRVCALALCALRLCRSELSLGALGAWTAYEPDLLVAIVAAHLDFQKNWNASVASRFGPPILEVPFPGVHPDARKIRLRIGTTHARQDIGVATALDMMLGLDGEQAVSGLIGASLSSVSMPIATMAAVQQVPQVSFSATSFALSNKDAYPYFLRTAPPDNIQALAIWRWILQFQVVLATCLYTTESYGQGLYNFLTELAQADDQQDRVQGQGLKDLFEEQEARRVLRIARRMGSRFIILMLTQSMATGLIPILGEEGMLTANWQILGADSMASSRITRLLPVGFMFFLSDGRGERFPDFKRLWDMLEPEDILGAESQATYRLDKMREPLANGSVERVLSDLSDLSAYAAFSFDAVYAFIIAINQLLHAGVAADAIRGQVLLEEMRRTSFTGVSGEVSFDENGDRLSAYQLWNMKTGTTPQGQPAVEAVVAASFSASTLNFTFIDGLVWMDGSQASQPPPELYSCDPGSLFAMSKGNFRKQHRKHGLPSLGFYMPSVLGTQCLPCGQNQITLYSGAVEEDECVCPEGSFMCQDGRGSRGCTPCVEGLDCPVGSEIPQQRGGFWTEFSGAGQCDFVVLRCRCRDQKECPPGPLGVCAPGREGLACNNCKEKYFPAEGGCEPCGEVDILPALLFLVVVLVALFLLSISSLEPNQVSSQEAFAAIAFNAYSGRRVGSVPPVTLFVAVLGCSWHIRHVLLLRASCPECLNTLTAFAVTSQLVMAVQSLGSIRELALEWQEPVKTLIDLSKVFAFDLHIIRITCFYGTDTPALHFISQMLACPAACGVLLCSWLVSKLCGRPKPMDTILNHCGLLFFAFYLSITLTTIMPFQCVPNPDGRLSMSNNPGIVCYESDEHSVLVALAVIGFLSQPAAVLAWATFAIMMYPRRVATGRGLRMVNKHRFLFHRFKPANYYFGLVLLYRNGLVAILPVVLVGLPSLQVPLMGAVLLASTAIQAHLCPWRTARANLVDFLLTSFLLVTLLGAAPLLQTSEKDALAVLSWMLCIPVLGILVVALSALARTAMMHFQKRLLFGIFLCHHKGGAGSLCRLMKILIARHTSTRVFLDCDQLENLDFLFDIIRTSTKSVVVVLTPELLRRVWCGGEITTAWMNKITTVPLVCDGFRPLSDEAQKLIPTLWTPQQKQILANYGVEIDAVHAAYDWLQHELIPLEMPRFGPALRKQVTRSSQLNILSSSSSSAFPSIPARARILVTSSVTDAESLSACEVFTLVLMAHLHVECAVVHNARQMSSWKPFAYYLVVLLFRGIFRDQTFAKILLGADSPSLPSGRSLELVSVILGSRKGIIFYFIVGFHCVLSEKDSAQVYRDLLNVLALPFSPLASEGLQQRQVAEIAGHLHRYKDRLEKPRKPKIVKTRL</sequence>
<dbReference type="PRINTS" id="PR00248">
    <property type="entry name" value="GPCRMGR"/>
</dbReference>
<evidence type="ECO:0000256" key="6">
    <source>
        <dbReference type="ARBA" id="ARBA00023180"/>
    </source>
</evidence>
<feature type="signal peptide" evidence="9">
    <location>
        <begin position="1"/>
        <end position="25"/>
    </location>
</feature>
<evidence type="ECO:0000313" key="12">
    <source>
        <dbReference type="EMBL" id="CAE7620587.1"/>
    </source>
</evidence>
<feature type="transmembrane region" description="Helical" evidence="8">
    <location>
        <begin position="2050"/>
        <end position="2069"/>
    </location>
</feature>
<dbReference type="Proteomes" id="UP000601435">
    <property type="component" value="Unassembled WGS sequence"/>
</dbReference>
<feature type="transmembrane region" description="Helical" evidence="8">
    <location>
        <begin position="777"/>
        <end position="797"/>
    </location>
</feature>
<evidence type="ECO:0000256" key="1">
    <source>
        <dbReference type="ARBA" id="ARBA00004141"/>
    </source>
</evidence>
<dbReference type="Pfam" id="PF07699">
    <property type="entry name" value="Ephrin_rec_like"/>
    <property type="match status" value="1"/>
</dbReference>
<feature type="domain" description="Receptor ligand binding region" evidence="10">
    <location>
        <begin position="83"/>
        <end position="421"/>
    </location>
</feature>
<evidence type="ECO:0000259" key="11">
    <source>
        <dbReference type="Pfam" id="PF07699"/>
    </source>
</evidence>
<feature type="transmembrane region" description="Helical" evidence="8">
    <location>
        <begin position="917"/>
        <end position="938"/>
    </location>
</feature>
<feature type="non-terminal residue" evidence="12">
    <location>
        <position position="2794"/>
    </location>
</feature>
<feature type="transmembrane region" description="Helical" evidence="8">
    <location>
        <begin position="2415"/>
        <end position="2439"/>
    </location>
</feature>
<evidence type="ECO:0000256" key="8">
    <source>
        <dbReference type="SAM" id="Phobius"/>
    </source>
</evidence>
<feature type="transmembrane region" description="Helical" evidence="8">
    <location>
        <begin position="2096"/>
        <end position="2115"/>
    </location>
</feature>
<evidence type="ECO:0000313" key="13">
    <source>
        <dbReference type="Proteomes" id="UP000601435"/>
    </source>
</evidence>
<gene>
    <name evidence="12" type="primary">Grm5</name>
    <name evidence="12" type="ORF">SNEC2469_LOCUS17579</name>
</gene>
<keyword evidence="9" id="KW-0732">Signal</keyword>
<dbReference type="InterPro" id="IPR028082">
    <property type="entry name" value="Peripla_BP_I"/>
</dbReference>
<keyword evidence="3 8" id="KW-1133">Transmembrane helix</keyword>
<feature type="region of interest" description="Disordered" evidence="7">
    <location>
        <begin position="1236"/>
        <end position="1258"/>
    </location>
</feature>
<keyword evidence="2 8" id="KW-0812">Transmembrane</keyword>
<feature type="transmembrane region" description="Helical" evidence="8">
    <location>
        <begin position="721"/>
        <end position="742"/>
    </location>
</feature>
<feature type="transmembrane region" description="Helical" evidence="8">
    <location>
        <begin position="2194"/>
        <end position="2215"/>
    </location>
</feature>
<keyword evidence="13" id="KW-1185">Reference proteome</keyword>
<feature type="transmembrane region" description="Helical" evidence="8">
    <location>
        <begin position="2227"/>
        <end position="2250"/>
    </location>
</feature>
<feature type="transmembrane region" description="Helical" evidence="8">
    <location>
        <begin position="944"/>
        <end position="964"/>
    </location>
</feature>
<keyword evidence="5" id="KW-0675">Receptor</keyword>
<dbReference type="InterPro" id="IPR001828">
    <property type="entry name" value="ANF_lig-bd_rcpt"/>
</dbReference>
<dbReference type="InterPro" id="IPR050726">
    <property type="entry name" value="mGluR"/>
</dbReference>
<evidence type="ECO:0000256" key="3">
    <source>
        <dbReference type="ARBA" id="ARBA00022989"/>
    </source>
</evidence>
<evidence type="ECO:0000256" key="4">
    <source>
        <dbReference type="ARBA" id="ARBA00023136"/>
    </source>
</evidence>
<dbReference type="SMART" id="SM01411">
    <property type="entry name" value="Ephrin_rec_like"/>
    <property type="match status" value="4"/>
</dbReference>
<feature type="transmembrane region" description="Helical" evidence="8">
    <location>
        <begin position="2278"/>
        <end position="2305"/>
    </location>
</feature>